<name>A0ABU8X426_9BURK</name>
<keyword evidence="4 7" id="KW-0812">Transmembrane</keyword>
<keyword evidence="5 7" id="KW-1133">Transmembrane helix</keyword>
<protein>
    <recommendedName>
        <fullName evidence="7">Protein MgtC</fullName>
    </recommendedName>
</protein>
<proteinExistence type="inferred from homology"/>
<evidence type="ECO:0000256" key="4">
    <source>
        <dbReference type="ARBA" id="ARBA00022692"/>
    </source>
</evidence>
<evidence type="ECO:0000256" key="3">
    <source>
        <dbReference type="ARBA" id="ARBA00022475"/>
    </source>
</evidence>
<dbReference type="InterPro" id="IPR049177">
    <property type="entry name" value="MgtC_SapB_SrpB_YhiD_N"/>
</dbReference>
<feature type="transmembrane region" description="Helical" evidence="7">
    <location>
        <begin position="87"/>
        <end position="104"/>
    </location>
</feature>
<feature type="transmembrane region" description="Helical" evidence="7">
    <location>
        <begin position="116"/>
        <end position="136"/>
    </location>
</feature>
<evidence type="ECO:0000256" key="7">
    <source>
        <dbReference type="RuleBase" id="RU365041"/>
    </source>
</evidence>
<keyword evidence="3" id="KW-1003">Cell membrane</keyword>
<feature type="domain" description="MgtC/SapB/SrpB/YhiD N-terminal" evidence="8">
    <location>
        <begin position="34"/>
        <end position="157"/>
    </location>
</feature>
<comment type="similarity">
    <text evidence="2 7">Belongs to the MgtC/SapB family.</text>
</comment>
<evidence type="ECO:0000313" key="9">
    <source>
        <dbReference type="EMBL" id="MEJ8854565.1"/>
    </source>
</evidence>
<sequence length="185" mass="19468">MASSHWTTTISDTVAAEFSDVPDLAQLTRIAVRLTLAALLGFVLGFEREEKGKAAGVRTHMLVAIGSAMFVLIPLQTGMDPSDISRVIQGLVAGVGFLCAGTILKQGKDEQQVQGLTTAAGLWMTAAIGMACGLGRETTAVASTLLALAVLALVPHVVSVIERMWGAPRDKGDDAHERPQDTRDS</sequence>
<evidence type="ECO:0000256" key="6">
    <source>
        <dbReference type="ARBA" id="ARBA00023136"/>
    </source>
</evidence>
<evidence type="ECO:0000313" key="10">
    <source>
        <dbReference type="Proteomes" id="UP001367030"/>
    </source>
</evidence>
<evidence type="ECO:0000256" key="2">
    <source>
        <dbReference type="ARBA" id="ARBA00009298"/>
    </source>
</evidence>
<organism evidence="9 10">
    <name type="scientific">Variovorax robiniae</name>
    <dbReference type="NCBI Taxonomy" id="1836199"/>
    <lineage>
        <taxon>Bacteria</taxon>
        <taxon>Pseudomonadati</taxon>
        <taxon>Pseudomonadota</taxon>
        <taxon>Betaproteobacteria</taxon>
        <taxon>Burkholderiales</taxon>
        <taxon>Comamonadaceae</taxon>
        <taxon>Variovorax</taxon>
    </lineage>
</organism>
<dbReference type="RefSeq" id="WP_340334664.1">
    <property type="nucleotide sequence ID" value="NZ_JBBKZS010000003.1"/>
</dbReference>
<dbReference type="EMBL" id="JBBKZS010000003">
    <property type="protein sequence ID" value="MEJ8854565.1"/>
    <property type="molecule type" value="Genomic_DNA"/>
</dbReference>
<dbReference type="PANTHER" id="PTHR33778:SF1">
    <property type="entry name" value="MAGNESIUM TRANSPORTER YHID-RELATED"/>
    <property type="match status" value="1"/>
</dbReference>
<dbReference type="Pfam" id="PF02308">
    <property type="entry name" value="MgtC"/>
    <property type="match status" value="1"/>
</dbReference>
<evidence type="ECO:0000256" key="5">
    <source>
        <dbReference type="ARBA" id="ARBA00022989"/>
    </source>
</evidence>
<evidence type="ECO:0000256" key="1">
    <source>
        <dbReference type="ARBA" id="ARBA00004651"/>
    </source>
</evidence>
<gene>
    <name evidence="9" type="ORF">WKW79_08295</name>
</gene>
<feature type="transmembrane region" description="Helical" evidence="7">
    <location>
        <begin position="142"/>
        <end position="161"/>
    </location>
</feature>
<accession>A0ABU8X426</accession>
<dbReference type="PRINTS" id="PR01837">
    <property type="entry name" value="MGTCSAPBPROT"/>
</dbReference>
<feature type="transmembrane region" description="Helical" evidence="7">
    <location>
        <begin position="59"/>
        <end position="75"/>
    </location>
</feature>
<keyword evidence="7" id="KW-0997">Cell inner membrane</keyword>
<dbReference type="InterPro" id="IPR003416">
    <property type="entry name" value="MgtC/SapB/SrpB/YhiD_fam"/>
</dbReference>
<dbReference type="Proteomes" id="UP001367030">
    <property type="component" value="Unassembled WGS sequence"/>
</dbReference>
<comment type="subcellular location">
    <subcellularLocation>
        <location evidence="7">Cell inner membrane</location>
        <topology evidence="7">Multi-pass membrane protein</topology>
    </subcellularLocation>
    <subcellularLocation>
        <location evidence="1">Cell membrane</location>
        <topology evidence="1">Multi-pass membrane protein</topology>
    </subcellularLocation>
</comment>
<comment type="caution">
    <text evidence="9">The sequence shown here is derived from an EMBL/GenBank/DDBJ whole genome shotgun (WGS) entry which is preliminary data.</text>
</comment>
<evidence type="ECO:0000259" key="8">
    <source>
        <dbReference type="Pfam" id="PF02308"/>
    </source>
</evidence>
<feature type="transmembrane region" description="Helical" evidence="7">
    <location>
        <begin position="30"/>
        <end position="47"/>
    </location>
</feature>
<dbReference type="PANTHER" id="PTHR33778">
    <property type="entry name" value="PROTEIN MGTC"/>
    <property type="match status" value="1"/>
</dbReference>
<keyword evidence="10" id="KW-1185">Reference proteome</keyword>
<keyword evidence="6 7" id="KW-0472">Membrane</keyword>
<reference evidence="9 10" key="1">
    <citation type="submission" date="2024-03" db="EMBL/GenBank/DDBJ databases">
        <title>Novel species of the genus Variovorax.</title>
        <authorList>
            <person name="Liu Q."/>
            <person name="Xin Y.-H."/>
        </authorList>
    </citation>
    <scope>NUCLEOTIDE SEQUENCE [LARGE SCALE GENOMIC DNA]</scope>
    <source>
        <strain evidence="9 10">KACC 18901</strain>
    </source>
</reference>